<dbReference type="PANTHER" id="PTHR43791">
    <property type="entry name" value="PERMEASE-RELATED"/>
    <property type="match status" value="1"/>
</dbReference>
<dbReference type="InterPro" id="IPR011701">
    <property type="entry name" value="MFS"/>
</dbReference>
<name>A0A0M9EYC8_FUSLA</name>
<evidence type="ECO:0000313" key="10">
    <source>
        <dbReference type="Proteomes" id="UP000037904"/>
    </source>
</evidence>
<evidence type="ECO:0000256" key="8">
    <source>
        <dbReference type="SAM" id="Phobius"/>
    </source>
</evidence>
<evidence type="ECO:0000256" key="4">
    <source>
        <dbReference type="ARBA" id="ARBA00022989"/>
    </source>
</evidence>
<feature type="region of interest" description="Disordered" evidence="7">
    <location>
        <begin position="179"/>
        <end position="232"/>
    </location>
</feature>
<comment type="subcellular location">
    <subcellularLocation>
        <location evidence="1">Membrane</location>
        <topology evidence="1">Multi-pass membrane protein</topology>
    </subcellularLocation>
</comment>
<keyword evidence="3 8" id="KW-0812">Transmembrane</keyword>
<dbReference type="FunFam" id="1.20.1250.20:FF:000247">
    <property type="entry name" value="MFS general substrate transporter"/>
    <property type="match status" value="1"/>
</dbReference>
<keyword evidence="6" id="KW-0325">Glycoprotein</keyword>
<comment type="caution">
    <text evidence="9">The sequence shown here is derived from an EMBL/GenBank/DDBJ whole genome shotgun (WGS) entry which is preliminary data.</text>
</comment>
<dbReference type="EMBL" id="JXCE01000070">
    <property type="protein sequence ID" value="KPA42273.1"/>
    <property type="molecule type" value="Genomic_DNA"/>
</dbReference>
<keyword evidence="5 8" id="KW-0472">Membrane</keyword>
<feature type="transmembrane region" description="Helical" evidence="8">
    <location>
        <begin position="415"/>
        <end position="437"/>
    </location>
</feature>
<feature type="transmembrane region" description="Helical" evidence="8">
    <location>
        <begin position="449"/>
        <end position="472"/>
    </location>
</feature>
<evidence type="ECO:0000256" key="6">
    <source>
        <dbReference type="ARBA" id="ARBA00023180"/>
    </source>
</evidence>
<feature type="transmembrane region" description="Helical" evidence="8">
    <location>
        <begin position="334"/>
        <end position="355"/>
    </location>
</feature>
<gene>
    <name evidence="9" type="ORF">FLAG1_04840</name>
</gene>
<dbReference type="GO" id="GO:0016020">
    <property type="term" value="C:membrane"/>
    <property type="evidence" value="ECO:0007669"/>
    <property type="project" value="UniProtKB-SubCell"/>
</dbReference>
<dbReference type="Gene3D" id="1.20.1250.20">
    <property type="entry name" value="MFS general substrate transporter like domains"/>
    <property type="match status" value="1"/>
</dbReference>
<dbReference type="AlphaFoldDB" id="A0A0M9EYC8"/>
<evidence type="ECO:0000256" key="5">
    <source>
        <dbReference type="ARBA" id="ARBA00023136"/>
    </source>
</evidence>
<keyword evidence="10" id="KW-1185">Reference proteome</keyword>
<organism evidence="9 10">
    <name type="scientific">Fusarium langsethiae</name>
    <dbReference type="NCBI Taxonomy" id="179993"/>
    <lineage>
        <taxon>Eukaryota</taxon>
        <taxon>Fungi</taxon>
        <taxon>Dikarya</taxon>
        <taxon>Ascomycota</taxon>
        <taxon>Pezizomycotina</taxon>
        <taxon>Sordariomycetes</taxon>
        <taxon>Hypocreomycetidae</taxon>
        <taxon>Hypocreales</taxon>
        <taxon>Nectriaceae</taxon>
        <taxon>Fusarium</taxon>
    </lineage>
</organism>
<dbReference type="SUPFAM" id="SSF103473">
    <property type="entry name" value="MFS general substrate transporter"/>
    <property type="match status" value="1"/>
</dbReference>
<evidence type="ECO:0000313" key="9">
    <source>
        <dbReference type="EMBL" id="KPA42273.1"/>
    </source>
</evidence>
<protein>
    <submittedName>
        <fullName evidence="9">Major facilitator superfamily transporter</fullName>
    </submittedName>
</protein>
<feature type="transmembrane region" description="Helical" evidence="8">
    <location>
        <begin position="300"/>
        <end position="322"/>
    </location>
</feature>
<reference evidence="9 10" key="1">
    <citation type="submission" date="2015-04" db="EMBL/GenBank/DDBJ databases">
        <title>The draft genome sequence of Fusarium langsethiae, a T-2/HT-2 mycotoxin producer.</title>
        <authorList>
            <person name="Lysoe E."/>
            <person name="Divon H.H."/>
            <person name="Terzi V."/>
            <person name="Orru L."/>
            <person name="Lamontanara A."/>
            <person name="Kolseth A.-K."/>
            <person name="Frandsen R.J."/>
            <person name="Nielsen K."/>
            <person name="Thrane U."/>
        </authorList>
    </citation>
    <scope>NUCLEOTIDE SEQUENCE [LARGE SCALE GENOMIC DNA]</scope>
    <source>
        <strain evidence="9 10">Fl201059</strain>
    </source>
</reference>
<keyword evidence="2" id="KW-0813">Transport</keyword>
<dbReference type="InterPro" id="IPR036259">
    <property type="entry name" value="MFS_trans_sf"/>
</dbReference>
<dbReference type="Proteomes" id="UP000037904">
    <property type="component" value="Unassembled WGS sequence"/>
</dbReference>
<dbReference type="OrthoDB" id="1935484at2759"/>
<accession>A0A0M9EYC8</accession>
<evidence type="ECO:0000256" key="2">
    <source>
        <dbReference type="ARBA" id="ARBA00022448"/>
    </source>
</evidence>
<feature type="transmembrane region" description="Helical" evidence="8">
    <location>
        <begin position="262"/>
        <end position="280"/>
    </location>
</feature>
<feature type="transmembrane region" description="Helical" evidence="8">
    <location>
        <begin position="575"/>
        <end position="594"/>
    </location>
</feature>
<proteinExistence type="predicted"/>
<dbReference type="PANTHER" id="PTHR43791:SF60">
    <property type="entry name" value="TRANSPORTER, PUTATIVE (AFU_ORTHOLOGUE AFUA_1G17160)-RELATED"/>
    <property type="match status" value="1"/>
</dbReference>
<evidence type="ECO:0000256" key="3">
    <source>
        <dbReference type="ARBA" id="ARBA00022692"/>
    </source>
</evidence>
<keyword evidence="4 8" id="KW-1133">Transmembrane helix</keyword>
<evidence type="ECO:0000256" key="1">
    <source>
        <dbReference type="ARBA" id="ARBA00004141"/>
    </source>
</evidence>
<sequence>MATPFVSAPLGASEWKFWDDTVPTVWPSDSTPPGPIPEPAAPVEQEAWVDLPWQVLQRRTDERIPRAAEAARRHLLGEEMHQLLPNSEIDWSLGGLTTCRVVGMSCYGREFGSMYLLRRHLAQVGHRNHDAAMASTFVPGVALSSSQPSPLRQPPTPVAPAAEMDNVVVMEVDQELEAELDMDNSPSAVAAGSGTARTMKRRAAEVPDSEEDEEPVNRPRSSRRHNPGPDDYNNGTTIQVLCFLLAEFPVQFLTKRYGFKNILPTLMVCWGLVSTFQAFMTGRAAFYVTRALIGTFEGGFIPGVSTLNIARVISALLAAGLLGMRGIGGHPGWFWLLLLEGLLTVVIGLISMIYLPTSPTGTKSPIWRKSWYTEREEVIMINRILRDDPAKGLTALKEPLSWQDVKNAWTDPSLWGLYFIGLVAYIPASPVQAYLTLTLKRVGNFNTLASNLLTAPSAALQIFTMLALAYSSEYFNERAFQCLFGEIWSLPLLTALLTLPDEGREWGRFSIITLISGYPYFHPLVSSWISENSFDVKKRAVASSTYNVIVQMGSVTSSQIYRKWDGPYYKNGNKVLISILCLSVVVFIAQRQWLVYLNKKKTEVWEQMTPEQQAEYQTDKEQREIDGNKRLDFRFAY</sequence>
<dbReference type="Pfam" id="PF07690">
    <property type="entry name" value="MFS_1"/>
    <property type="match status" value="1"/>
</dbReference>
<dbReference type="GO" id="GO:0022857">
    <property type="term" value="F:transmembrane transporter activity"/>
    <property type="evidence" value="ECO:0007669"/>
    <property type="project" value="InterPro"/>
</dbReference>
<evidence type="ECO:0000256" key="7">
    <source>
        <dbReference type="SAM" id="MobiDB-lite"/>
    </source>
</evidence>